<dbReference type="Gene3D" id="3.30.1380.10">
    <property type="match status" value="1"/>
</dbReference>
<sequence>MHLNYILPILVLSIVLLLSWLGWKFFLGQPRILEGNRSPKPVLTGAEALGGLVAGRPEKRNEKRAVSAAFLRLSRRAPNVAARYWRVWLPVVSLLLVALAVAITLKLNRFHRSPEFEAAEYAKGIRIKQTLLEEKLVPPPPLPPEVFVNVIAERPSLGHADRDWSKLNPEFVQVVLRVMEKMKARGFPMVLLEGYRSPERQDSLAGQTTLVTKAKGGQSKHQYGLAVDLAPIREGKVVISERDPWAMQAYNALGEEATAAGLTWGGNWSFKDFGHIERSGSLKSLLKK</sequence>
<protein>
    <submittedName>
        <fullName evidence="3">M15 family peptidase</fullName>
    </submittedName>
</protein>
<reference evidence="3 4" key="1">
    <citation type="submission" date="2018-08" db="EMBL/GenBank/DDBJ databases">
        <title>Complete genome sequence of JP2-74.</title>
        <authorList>
            <person name="Wu L."/>
        </authorList>
    </citation>
    <scope>NUCLEOTIDE SEQUENCE [LARGE SCALE GENOMIC DNA]</scope>
    <source>
        <strain evidence="3 4">JP2-74</strain>
    </source>
</reference>
<feature type="transmembrane region" description="Helical" evidence="1">
    <location>
        <begin position="6"/>
        <end position="27"/>
    </location>
</feature>
<keyword evidence="4" id="KW-1185">Reference proteome</keyword>
<gene>
    <name evidence="3" type="ORF">D1345_02775</name>
</gene>
<proteinExistence type="predicted"/>
<feature type="transmembrane region" description="Helical" evidence="1">
    <location>
        <begin position="84"/>
        <end position="105"/>
    </location>
</feature>
<keyword evidence="1" id="KW-0812">Transmembrane</keyword>
<evidence type="ECO:0000313" key="4">
    <source>
        <dbReference type="Proteomes" id="UP000259465"/>
    </source>
</evidence>
<evidence type="ECO:0000256" key="1">
    <source>
        <dbReference type="SAM" id="Phobius"/>
    </source>
</evidence>
<evidence type="ECO:0000259" key="2">
    <source>
        <dbReference type="Pfam" id="PF13539"/>
    </source>
</evidence>
<evidence type="ECO:0000313" key="3">
    <source>
        <dbReference type="EMBL" id="AXT45182.1"/>
    </source>
</evidence>
<dbReference type="InterPro" id="IPR039561">
    <property type="entry name" value="Peptidase_M15C"/>
</dbReference>
<keyword evidence="1" id="KW-0472">Membrane</keyword>
<keyword evidence="1" id="KW-1133">Transmembrane helix</keyword>
<dbReference type="EMBL" id="CP031968">
    <property type="protein sequence ID" value="AXT45182.1"/>
    <property type="molecule type" value="Genomic_DNA"/>
</dbReference>
<dbReference type="Pfam" id="PF13539">
    <property type="entry name" value="Peptidase_M15_4"/>
    <property type="match status" value="1"/>
</dbReference>
<dbReference type="CDD" id="cd14845">
    <property type="entry name" value="L-Ala-D-Glu_peptidase_like"/>
    <property type="match status" value="1"/>
</dbReference>
<organism evidence="3 4">
    <name type="scientific">Chromobacterium rhizoryzae</name>
    <dbReference type="NCBI Taxonomy" id="1778675"/>
    <lineage>
        <taxon>Bacteria</taxon>
        <taxon>Pseudomonadati</taxon>
        <taxon>Pseudomonadota</taxon>
        <taxon>Betaproteobacteria</taxon>
        <taxon>Neisseriales</taxon>
        <taxon>Chromobacteriaceae</taxon>
        <taxon>Chromobacterium</taxon>
    </lineage>
</organism>
<dbReference type="Proteomes" id="UP000259465">
    <property type="component" value="Chromosome"/>
</dbReference>
<dbReference type="SUPFAM" id="SSF55166">
    <property type="entry name" value="Hedgehog/DD-peptidase"/>
    <property type="match status" value="1"/>
</dbReference>
<accession>A0AAD0RMB9</accession>
<name>A0AAD0RMB9_9NEIS</name>
<dbReference type="InterPro" id="IPR009045">
    <property type="entry name" value="Zn_M74/Hedgehog-like"/>
</dbReference>
<dbReference type="AlphaFoldDB" id="A0AAD0RMB9"/>
<dbReference type="GO" id="GO:0008233">
    <property type="term" value="F:peptidase activity"/>
    <property type="evidence" value="ECO:0007669"/>
    <property type="project" value="InterPro"/>
</dbReference>
<dbReference type="KEGG" id="crz:D1345_02775"/>
<feature type="domain" description="Peptidase M15C" evidence="2">
    <location>
        <begin position="213"/>
        <end position="277"/>
    </location>
</feature>